<dbReference type="AlphaFoldDB" id="A0AA35VZ44"/>
<dbReference type="PANTHER" id="PTHR46524:SF7">
    <property type="entry name" value="CW-TYPE ZINC FINGER"/>
    <property type="match status" value="1"/>
</dbReference>
<evidence type="ECO:0000313" key="2">
    <source>
        <dbReference type="Proteomes" id="UP001177003"/>
    </source>
</evidence>
<protein>
    <submittedName>
        <fullName evidence="1">Uncharacterized protein</fullName>
    </submittedName>
</protein>
<reference evidence="1" key="1">
    <citation type="submission" date="2023-04" db="EMBL/GenBank/DDBJ databases">
        <authorList>
            <person name="Vijverberg K."/>
            <person name="Xiong W."/>
            <person name="Schranz E."/>
        </authorList>
    </citation>
    <scope>NUCLEOTIDE SEQUENCE</scope>
</reference>
<evidence type="ECO:0000313" key="1">
    <source>
        <dbReference type="EMBL" id="CAI9271602.1"/>
    </source>
</evidence>
<dbReference type="Proteomes" id="UP001177003">
    <property type="component" value="Chromosome 2"/>
</dbReference>
<organism evidence="1 2">
    <name type="scientific">Lactuca saligna</name>
    <name type="common">Willowleaf lettuce</name>
    <dbReference type="NCBI Taxonomy" id="75948"/>
    <lineage>
        <taxon>Eukaryota</taxon>
        <taxon>Viridiplantae</taxon>
        <taxon>Streptophyta</taxon>
        <taxon>Embryophyta</taxon>
        <taxon>Tracheophyta</taxon>
        <taxon>Spermatophyta</taxon>
        <taxon>Magnoliopsida</taxon>
        <taxon>eudicotyledons</taxon>
        <taxon>Gunneridae</taxon>
        <taxon>Pentapetalae</taxon>
        <taxon>asterids</taxon>
        <taxon>campanulids</taxon>
        <taxon>Asterales</taxon>
        <taxon>Asteraceae</taxon>
        <taxon>Cichorioideae</taxon>
        <taxon>Cichorieae</taxon>
        <taxon>Lactucinae</taxon>
        <taxon>Lactuca</taxon>
    </lineage>
</organism>
<sequence length="204" mass="22803">MIHMILGQGGGRRAIIQVLGVEAGNQYQYVRSTSPIDSDDFCHLPNGIPHEESPTSILEIMTSFPVLGGLLLSPLPYELLYLTEKEKWEDSSCGSVHKKVKTVNRHDIKVDRNEKKPKNEGNLVPPELKNINIVCDGIGGVTKQEADTDNLSCEEPLSNGMRVDFRKGMGKAEVWSRNKLLSSLNLSHIYPLLFHPSLSYFLYP</sequence>
<dbReference type="InterPro" id="IPR055300">
    <property type="entry name" value="CWZF3/5/7"/>
</dbReference>
<dbReference type="PANTHER" id="PTHR46524">
    <property type="entry name" value="CW-TYPE ZINC FINGER"/>
    <property type="match status" value="1"/>
</dbReference>
<keyword evidence="2" id="KW-1185">Reference proteome</keyword>
<accession>A0AA35VZ44</accession>
<gene>
    <name evidence="1" type="ORF">LSALG_LOCUS11868</name>
</gene>
<name>A0AA35VZ44_LACSI</name>
<proteinExistence type="predicted"/>
<dbReference type="EMBL" id="OX465078">
    <property type="protein sequence ID" value="CAI9271602.1"/>
    <property type="molecule type" value="Genomic_DNA"/>
</dbReference>